<accession>A0A7V8JTX8</accession>
<gene>
    <name evidence="1" type="ORF">GAK35_02549</name>
</gene>
<dbReference type="InterPro" id="IPR021333">
    <property type="entry name" value="DUF2946"/>
</dbReference>
<protein>
    <recommendedName>
        <fullName evidence="3">DUF2946 domain-containing protein</fullName>
    </recommendedName>
</protein>
<comment type="caution">
    <text evidence="1">The sequence shown here is derived from an EMBL/GenBank/DDBJ whole genome shotgun (WGS) entry which is preliminary data.</text>
</comment>
<evidence type="ECO:0000313" key="2">
    <source>
        <dbReference type="Proteomes" id="UP000462435"/>
    </source>
</evidence>
<sequence length="124" mass="13251">MSAVSQRLTSWITMAAIVVVLCSGMAHARRGGERTALWTEICSVTAPAQAGQPDTPRKETQDAHVQHCAFCGKQDFSHALPSRAGELPQPLEIVAPAPADRVLSAAAPTQWLDPHPRGPPVVLR</sequence>
<organism evidence="1 2">
    <name type="scientific">Herbaspirillum frisingense</name>
    <dbReference type="NCBI Taxonomy" id="92645"/>
    <lineage>
        <taxon>Bacteria</taxon>
        <taxon>Pseudomonadati</taxon>
        <taxon>Pseudomonadota</taxon>
        <taxon>Betaproteobacteria</taxon>
        <taxon>Burkholderiales</taxon>
        <taxon>Oxalobacteraceae</taxon>
        <taxon>Herbaspirillum</taxon>
    </lineage>
</organism>
<dbReference type="AlphaFoldDB" id="A0A7V8JTX8"/>
<proteinExistence type="predicted"/>
<reference evidence="2" key="1">
    <citation type="journal article" date="2020" name="MBio">
        <title>Horizontal gene transfer to a defensive symbiont with a reduced genome amongst a multipartite beetle microbiome.</title>
        <authorList>
            <person name="Waterworth S.C."/>
            <person name="Florez L.V."/>
            <person name="Rees E.R."/>
            <person name="Hertweck C."/>
            <person name="Kaltenpoth M."/>
            <person name="Kwan J.C."/>
        </authorList>
    </citation>
    <scope>NUCLEOTIDE SEQUENCE [LARGE SCALE GENOMIC DNA]</scope>
</reference>
<dbReference type="EMBL" id="WNDX01000075">
    <property type="protein sequence ID" value="KAF1042739.1"/>
    <property type="molecule type" value="Genomic_DNA"/>
</dbReference>
<name>A0A7V8JTX8_9BURK</name>
<evidence type="ECO:0008006" key="3">
    <source>
        <dbReference type="Google" id="ProtNLM"/>
    </source>
</evidence>
<evidence type="ECO:0000313" key="1">
    <source>
        <dbReference type="EMBL" id="KAF1042739.1"/>
    </source>
</evidence>
<dbReference type="Proteomes" id="UP000462435">
    <property type="component" value="Unassembled WGS sequence"/>
</dbReference>
<dbReference type="Pfam" id="PF11162">
    <property type="entry name" value="DUF2946"/>
    <property type="match status" value="1"/>
</dbReference>